<dbReference type="OrthoDB" id="328108at2157"/>
<protein>
    <submittedName>
        <fullName evidence="2">Extracellular solute-binding protein</fullName>
    </submittedName>
</protein>
<feature type="region of interest" description="Disordered" evidence="1">
    <location>
        <begin position="1"/>
        <end position="22"/>
    </location>
</feature>
<dbReference type="Gene3D" id="3.40.190.10">
    <property type="entry name" value="Periplasmic binding protein-like II"/>
    <property type="match status" value="2"/>
</dbReference>
<dbReference type="AlphaFoldDB" id="A0A7T3FW32"/>
<gene>
    <name evidence="2" type="ORF">I7X12_13325</name>
</gene>
<dbReference type="PANTHER" id="PTHR43649">
    <property type="entry name" value="ARABINOSE-BINDING PROTEIN-RELATED"/>
    <property type="match status" value="1"/>
</dbReference>
<dbReference type="GeneID" id="60589492"/>
<evidence type="ECO:0000313" key="3">
    <source>
        <dbReference type="Proteomes" id="UP000595001"/>
    </source>
</evidence>
<proteinExistence type="predicted"/>
<reference evidence="2 3" key="1">
    <citation type="submission" date="2020-12" db="EMBL/GenBank/DDBJ databases">
        <title>Halosimplex halophilum sp. nov. and Halosimplex salinum sp. nov., two new members of the genus Halosimplex.</title>
        <authorList>
            <person name="Cui H.L."/>
        </authorList>
    </citation>
    <scope>NUCLEOTIDE SEQUENCE [LARGE SCALE GENOMIC DNA]</scope>
    <source>
        <strain evidence="2 3">YGH94</strain>
    </source>
</reference>
<keyword evidence="3" id="KW-1185">Reference proteome</keyword>
<sequence>MSQDSSSGAERGPDPSSSRRRFVKAVGVASAVGLAGCQDGAGPGAGTGTGDGTGGDGGGGGTVEMAMPSNVTDRAEDTRQALYDAGLSEDIEVTFLSTSEISGDVEAQYRSWLNAGRETPDVFRMDSGWTIPFIVRDQLVNLGDRLSDEALTTIEEHYFDAPVQSARAPATAVGGGGDGTATGADGGIGSNLYGVPWQVGFPTIQYRSDLVTDAGFDPEGENWATEPMTWQRFSEVIAETHGNADVEYGFNWQGTDYVGLSCCTFNEFMTTWGGAYFGGRDTLFGPVGERPVTVNEEPVHQALAMVRTLVHGSDDEFALDGYQQISPNAVLEWTEGPSLEPFTNGNAVALRYWPSGIFEAATAFEESDGLSPDDLGTMPIPYAVTEEESEYEGIGGTASALGGWHLTVNPNSGNVDAAVQVIEATMQRSFREFQFSELGYLTGDRRLFDPENVGDVDPWGPHLETLRVAGENAIPRPVTVVWPDQSSQIASRVNAVIAQQQAPEQAMSALAGSLEEIEQSV</sequence>
<dbReference type="InterPro" id="IPR006059">
    <property type="entry name" value="SBP"/>
</dbReference>
<evidence type="ECO:0000256" key="1">
    <source>
        <dbReference type="SAM" id="MobiDB-lite"/>
    </source>
</evidence>
<name>A0A7T3FW32_9EURY</name>
<dbReference type="RefSeq" id="WP_198060553.1">
    <property type="nucleotide sequence ID" value="NZ_CP065856.1"/>
</dbReference>
<dbReference type="Pfam" id="PF01547">
    <property type="entry name" value="SBP_bac_1"/>
    <property type="match status" value="1"/>
</dbReference>
<dbReference type="InterPro" id="IPR050490">
    <property type="entry name" value="Bact_solute-bd_prot1"/>
</dbReference>
<dbReference type="InterPro" id="IPR006311">
    <property type="entry name" value="TAT_signal"/>
</dbReference>
<organism evidence="2 3">
    <name type="scientific">Halosimplex litoreum</name>
    <dbReference type="NCBI Taxonomy" id="1198301"/>
    <lineage>
        <taxon>Archaea</taxon>
        <taxon>Methanobacteriati</taxon>
        <taxon>Methanobacteriota</taxon>
        <taxon>Stenosarchaea group</taxon>
        <taxon>Halobacteria</taxon>
        <taxon>Halobacteriales</taxon>
        <taxon>Haloarculaceae</taxon>
        <taxon>Halosimplex</taxon>
    </lineage>
</organism>
<dbReference type="SUPFAM" id="SSF53850">
    <property type="entry name" value="Periplasmic binding protein-like II"/>
    <property type="match status" value="1"/>
</dbReference>
<feature type="region of interest" description="Disordered" evidence="1">
    <location>
        <begin position="34"/>
        <end position="63"/>
    </location>
</feature>
<dbReference type="EMBL" id="CP065856">
    <property type="protein sequence ID" value="QPV61728.1"/>
    <property type="molecule type" value="Genomic_DNA"/>
</dbReference>
<dbReference type="PANTHER" id="PTHR43649:SF12">
    <property type="entry name" value="DIACETYLCHITOBIOSE BINDING PROTEIN DASA"/>
    <property type="match status" value="1"/>
</dbReference>
<dbReference type="PROSITE" id="PS51318">
    <property type="entry name" value="TAT"/>
    <property type="match status" value="1"/>
</dbReference>
<accession>A0A7T3FW32</accession>
<evidence type="ECO:0000313" key="2">
    <source>
        <dbReference type="EMBL" id="QPV61728.1"/>
    </source>
</evidence>
<feature type="compositionally biased region" description="Gly residues" evidence="1">
    <location>
        <begin position="39"/>
        <end position="62"/>
    </location>
</feature>
<dbReference type="KEGG" id="hlt:I7X12_13325"/>
<dbReference type="Proteomes" id="UP000595001">
    <property type="component" value="Chromosome"/>
</dbReference>